<dbReference type="EMBL" id="RZTZ01000033">
    <property type="protein sequence ID" value="RVT56332.1"/>
    <property type="molecule type" value="Genomic_DNA"/>
</dbReference>
<dbReference type="Proteomes" id="UP000288024">
    <property type="component" value="Unassembled WGS sequence"/>
</dbReference>
<evidence type="ECO:0000313" key="2">
    <source>
        <dbReference type="EMBL" id="RVT56332.1"/>
    </source>
</evidence>
<dbReference type="RefSeq" id="WP_127743006.1">
    <property type="nucleotide sequence ID" value="NZ_RZTZ01000033.1"/>
</dbReference>
<proteinExistence type="predicted"/>
<comment type="caution">
    <text evidence="2">The sequence shown here is derived from an EMBL/GenBank/DDBJ whole genome shotgun (WGS) entry which is preliminary data.</text>
</comment>
<keyword evidence="1" id="KW-1133">Transmembrane helix</keyword>
<name>A0A437K2Z7_9BACI</name>
<organism evidence="2 3">
    <name type="scientific">Niallia taxi</name>
    <dbReference type="NCBI Taxonomy" id="2499688"/>
    <lineage>
        <taxon>Bacteria</taxon>
        <taxon>Bacillati</taxon>
        <taxon>Bacillota</taxon>
        <taxon>Bacilli</taxon>
        <taxon>Bacillales</taxon>
        <taxon>Bacillaceae</taxon>
        <taxon>Niallia</taxon>
    </lineage>
</organism>
<dbReference type="AlphaFoldDB" id="A0A437K2Z7"/>
<gene>
    <name evidence="2" type="ORF">EM808_27860</name>
</gene>
<evidence type="ECO:0000256" key="1">
    <source>
        <dbReference type="SAM" id="Phobius"/>
    </source>
</evidence>
<feature type="transmembrane region" description="Helical" evidence="1">
    <location>
        <begin position="30"/>
        <end position="49"/>
    </location>
</feature>
<keyword evidence="1" id="KW-0812">Transmembrane</keyword>
<accession>A0A437K2Z7</accession>
<protein>
    <submittedName>
        <fullName evidence="2">Uncharacterized protein</fullName>
    </submittedName>
</protein>
<sequence length="70" mass="7833">MRIIHLLLAIVIIVIGSVFSSITFNDELTNTIIIRTIGVIVLIGGAYYLKKKVVIRKKPVIILKDRDNEG</sequence>
<keyword evidence="3" id="KW-1185">Reference proteome</keyword>
<reference evidence="2 3" key="1">
    <citation type="submission" date="2019-01" db="EMBL/GenBank/DDBJ databases">
        <title>Bacillus sp. M5HDSG1-1, whole genome shotgun sequence.</title>
        <authorList>
            <person name="Tuo L."/>
        </authorList>
    </citation>
    <scope>NUCLEOTIDE SEQUENCE [LARGE SCALE GENOMIC DNA]</scope>
    <source>
        <strain evidence="2 3">M5HDSG1-1</strain>
    </source>
</reference>
<evidence type="ECO:0000313" key="3">
    <source>
        <dbReference type="Proteomes" id="UP000288024"/>
    </source>
</evidence>
<keyword evidence="1" id="KW-0472">Membrane</keyword>